<dbReference type="AlphaFoldDB" id="A0A0E9WQ53"/>
<proteinExistence type="predicted"/>
<name>A0A0E9WQ53_ANGAN</name>
<organism evidence="1">
    <name type="scientific">Anguilla anguilla</name>
    <name type="common">European freshwater eel</name>
    <name type="synonym">Muraena anguilla</name>
    <dbReference type="NCBI Taxonomy" id="7936"/>
    <lineage>
        <taxon>Eukaryota</taxon>
        <taxon>Metazoa</taxon>
        <taxon>Chordata</taxon>
        <taxon>Craniata</taxon>
        <taxon>Vertebrata</taxon>
        <taxon>Euteleostomi</taxon>
        <taxon>Actinopterygii</taxon>
        <taxon>Neopterygii</taxon>
        <taxon>Teleostei</taxon>
        <taxon>Anguilliformes</taxon>
        <taxon>Anguillidae</taxon>
        <taxon>Anguilla</taxon>
    </lineage>
</organism>
<accession>A0A0E9WQ53</accession>
<evidence type="ECO:0000313" key="1">
    <source>
        <dbReference type="EMBL" id="JAH92549.1"/>
    </source>
</evidence>
<reference evidence="1" key="2">
    <citation type="journal article" date="2015" name="Fish Shellfish Immunol.">
        <title>Early steps in the European eel (Anguilla anguilla)-Vibrio vulnificus interaction in the gills: Role of the RtxA13 toxin.</title>
        <authorList>
            <person name="Callol A."/>
            <person name="Pajuelo D."/>
            <person name="Ebbesson L."/>
            <person name="Teles M."/>
            <person name="MacKenzie S."/>
            <person name="Amaro C."/>
        </authorList>
    </citation>
    <scope>NUCLEOTIDE SEQUENCE</scope>
</reference>
<sequence>MTPARFTRLPGKRPFDITDVIASGRGYRPIGGRARPGLSALWRS</sequence>
<reference evidence="1" key="1">
    <citation type="submission" date="2014-11" db="EMBL/GenBank/DDBJ databases">
        <authorList>
            <person name="Amaro Gonzalez C."/>
        </authorList>
    </citation>
    <scope>NUCLEOTIDE SEQUENCE</scope>
</reference>
<dbReference type="EMBL" id="GBXM01016028">
    <property type="protein sequence ID" value="JAH92549.1"/>
    <property type="molecule type" value="Transcribed_RNA"/>
</dbReference>
<protein>
    <submittedName>
        <fullName evidence="1">Uncharacterized protein</fullName>
    </submittedName>
</protein>